<accession>A0A9P6NU67</accession>
<evidence type="ECO:0000313" key="1">
    <source>
        <dbReference type="EMBL" id="KAG0150437.1"/>
    </source>
</evidence>
<dbReference type="AlphaFoldDB" id="A0A9P6NU67"/>
<proteinExistence type="predicted"/>
<name>A0A9P6NU67_9BASI</name>
<dbReference type="OrthoDB" id="2502486at2759"/>
<dbReference type="EMBL" id="MU167219">
    <property type="protein sequence ID" value="KAG0150437.1"/>
    <property type="molecule type" value="Genomic_DNA"/>
</dbReference>
<keyword evidence="2" id="KW-1185">Reference proteome</keyword>
<evidence type="ECO:0000313" key="2">
    <source>
        <dbReference type="Proteomes" id="UP000886653"/>
    </source>
</evidence>
<sequence>MISFTQANRPLISILGTDSCALSTRSVSPRRLLSSSATLNQARERVRPLPAVIKPTRPCLGKDNPYLPADSLIGVNSSAVSIGGTRKYPIRIPRAAVDPKLLKSAPVSRPPSQAMDTNLKLRETGEKQVKKIVEDWVRNELNVMGTIRERTIQKFIQLLLNPSTLAPLAIALKLRTDGEKRPRKASLHAPARIVPAATFADMELTQLFYYFIGSLHRSLPQNSLTIPISPLLKKYVIELIKSGLPHTTPTKLLIRASQLSGQSVIGIKKGHAKAELRVAQLSLWGERRSKKLKKLVPDQKCHRNALNVRKAELLKQRWRDEELKMIHWRNRLLEVTTAQKIDAKAQKLERQYHSQEIKKWREEIQKSKLNPPINSGFFSKLFNFWRKPNLV</sequence>
<reference evidence="1" key="1">
    <citation type="submission" date="2013-11" db="EMBL/GenBank/DDBJ databases">
        <title>Genome sequence of the fusiform rust pathogen reveals effectors for host alternation and coevolution with pine.</title>
        <authorList>
            <consortium name="DOE Joint Genome Institute"/>
            <person name="Smith K."/>
            <person name="Pendleton A."/>
            <person name="Kubisiak T."/>
            <person name="Anderson C."/>
            <person name="Salamov A."/>
            <person name="Aerts A."/>
            <person name="Riley R."/>
            <person name="Clum A."/>
            <person name="Lindquist E."/>
            <person name="Ence D."/>
            <person name="Campbell M."/>
            <person name="Kronenberg Z."/>
            <person name="Feau N."/>
            <person name="Dhillon B."/>
            <person name="Hamelin R."/>
            <person name="Burleigh J."/>
            <person name="Smith J."/>
            <person name="Yandell M."/>
            <person name="Nelson C."/>
            <person name="Grigoriev I."/>
            <person name="Davis J."/>
        </authorList>
    </citation>
    <scope>NUCLEOTIDE SEQUENCE</scope>
    <source>
        <strain evidence="1">G11</strain>
    </source>
</reference>
<organism evidence="1 2">
    <name type="scientific">Cronartium quercuum f. sp. fusiforme G11</name>
    <dbReference type="NCBI Taxonomy" id="708437"/>
    <lineage>
        <taxon>Eukaryota</taxon>
        <taxon>Fungi</taxon>
        <taxon>Dikarya</taxon>
        <taxon>Basidiomycota</taxon>
        <taxon>Pucciniomycotina</taxon>
        <taxon>Pucciniomycetes</taxon>
        <taxon>Pucciniales</taxon>
        <taxon>Coleosporiaceae</taxon>
        <taxon>Cronartium</taxon>
    </lineage>
</organism>
<protein>
    <submittedName>
        <fullName evidence="1">Uncharacterized protein</fullName>
    </submittedName>
</protein>
<gene>
    <name evidence="1" type="ORF">CROQUDRAFT_38221</name>
</gene>
<comment type="caution">
    <text evidence="1">The sequence shown here is derived from an EMBL/GenBank/DDBJ whole genome shotgun (WGS) entry which is preliminary data.</text>
</comment>
<dbReference type="Proteomes" id="UP000886653">
    <property type="component" value="Unassembled WGS sequence"/>
</dbReference>